<feature type="region of interest" description="Disordered" evidence="1">
    <location>
        <begin position="99"/>
        <end position="133"/>
    </location>
</feature>
<keyword evidence="4" id="KW-1185">Reference proteome</keyword>
<comment type="caution">
    <text evidence="3">The sequence shown here is derived from an EMBL/GenBank/DDBJ whole genome shotgun (WGS) entry which is preliminary data.</text>
</comment>
<keyword evidence="2" id="KW-1133">Transmembrane helix</keyword>
<evidence type="ECO:0000313" key="4">
    <source>
        <dbReference type="Proteomes" id="UP000036923"/>
    </source>
</evidence>
<feature type="transmembrane region" description="Helical" evidence="2">
    <location>
        <begin position="172"/>
        <end position="191"/>
    </location>
</feature>
<feature type="transmembrane region" description="Helical" evidence="2">
    <location>
        <begin position="203"/>
        <end position="227"/>
    </location>
</feature>
<reference evidence="4" key="1">
    <citation type="submission" date="2015-07" db="EMBL/GenBank/DDBJ databases">
        <title>Near-Complete Genome Sequence of the Cellulolytic Bacterium Bacteroides (Pseudobacteroides) cellulosolvens ATCC 35603.</title>
        <authorList>
            <person name="Dassa B."/>
            <person name="Utturkar S.M."/>
            <person name="Klingeman D.M."/>
            <person name="Hurt R.A."/>
            <person name="Keller M."/>
            <person name="Xu J."/>
            <person name="Reddy Y.H.K."/>
            <person name="Borovok I."/>
            <person name="Grinberg I.R."/>
            <person name="Lamed R."/>
            <person name="Zhivin O."/>
            <person name="Bayer E.A."/>
            <person name="Brown S.D."/>
        </authorList>
    </citation>
    <scope>NUCLEOTIDE SEQUENCE [LARGE SCALE GENOMIC DNA]</scope>
    <source>
        <strain evidence="4">DSM 2933</strain>
    </source>
</reference>
<dbReference type="Proteomes" id="UP000036923">
    <property type="component" value="Unassembled WGS sequence"/>
</dbReference>
<name>A0A0L6JH61_9FIRM</name>
<accession>A0A0L6JH61</accession>
<feature type="compositionally biased region" description="Polar residues" evidence="1">
    <location>
        <begin position="106"/>
        <end position="122"/>
    </location>
</feature>
<keyword evidence="2" id="KW-0812">Transmembrane</keyword>
<evidence type="ECO:0000313" key="3">
    <source>
        <dbReference type="EMBL" id="KNY24802.1"/>
    </source>
</evidence>
<proteinExistence type="predicted"/>
<dbReference type="STRING" id="398512.Bccel_0059"/>
<keyword evidence="2" id="KW-0472">Membrane</keyword>
<dbReference type="eggNOG" id="ENOG50338XD">
    <property type="taxonomic scope" value="Bacteria"/>
</dbReference>
<dbReference type="OrthoDB" id="2084533at2"/>
<organism evidence="3 4">
    <name type="scientific">Pseudobacteroides cellulosolvens ATCC 35603 = DSM 2933</name>
    <dbReference type="NCBI Taxonomy" id="398512"/>
    <lineage>
        <taxon>Bacteria</taxon>
        <taxon>Bacillati</taxon>
        <taxon>Bacillota</taxon>
        <taxon>Clostridia</taxon>
        <taxon>Eubacteriales</taxon>
        <taxon>Oscillospiraceae</taxon>
        <taxon>Pseudobacteroides</taxon>
    </lineage>
</organism>
<evidence type="ECO:0000256" key="2">
    <source>
        <dbReference type="SAM" id="Phobius"/>
    </source>
</evidence>
<dbReference type="EMBL" id="LGTC01000001">
    <property type="protein sequence ID" value="KNY24802.1"/>
    <property type="molecule type" value="Genomic_DNA"/>
</dbReference>
<sequence>MNNNSLRICEHCKEEISYNARRCPYCGSLLGNPVQTGYYGQQGTAKQYENDSNTFSQDTVKPDNTDYNDYQNTNNNTNTNTSISTDTNINTDIQRISLDKPDLSKDNGQAYTEHNYQNNVPDNNEAHPVKTNDTGDSSGYKYYYSHINEMDSYDIRPLSNRTKVFLTTFSSFIPWLGQLVGIIAAIVYMNSEEDDDRRSFGRSLLVASLITFVIATFLILFTISAFINN</sequence>
<dbReference type="RefSeq" id="WP_036939353.1">
    <property type="nucleotide sequence ID" value="NZ_JQKC01000009.1"/>
</dbReference>
<evidence type="ECO:0008006" key="5">
    <source>
        <dbReference type="Google" id="ProtNLM"/>
    </source>
</evidence>
<dbReference type="AlphaFoldDB" id="A0A0L6JH61"/>
<protein>
    <recommendedName>
        <fullName evidence="5">Zinc-ribbon domain-containing protein</fullName>
    </recommendedName>
</protein>
<evidence type="ECO:0000256" key="1">
    <source>
        <dbReference type="SAM" id="MobiDB-lite"/>
    </source>
</evidence>
<gene>
    <name evidence="3" type="ORF">Bccel_0059</name>
</gene>